<name>A0A7W9C3X2_9CAUL</name>
<reference evidence="1 2" key="1">
    <citation type="submission" date="2020-08" db="EMBL/GenBank/DDBJ databases">
        <title>Genomic Encyclopedia of Type Strains, Phase IV (KMG-IV): sequencing the most valuable type-strain genomes for metagenomic binning, comparative biology and taxonomic classification.</title>
        <authorList>
            <person name="Goeker M."/>
        </authorList>
    </citation>
    <scope>NUCLEOTIDE SEQUENCE [LARGE SCALE GENOMIC DNA]</scope>
    <source>
        <strain evidence="1 2">DSM 4731</strain>
    </source>
</reference>
<evidence type="ECO:0000313" key="1">
    <source>
        <dbReference type="EMBL" id="MBB5738545.1"/>
    </source>
</evidence>
<dbReference type="AlphaFoldDB" id="A0A7W9C3X2"/>
<dbReference type="EMBL" id="JACHOQ010000001">
    <property type="protein sequence ID" value="MBB5738545.1"/>
    <property type="molecule type" value="Genomic_DNA"/>
</dbReference>
<protein>
    <submittedName>
        <fullName evidence="1">Uncharacterized protein</fullName>
    </submittedName>
</protein>
<gene>
    <name evidence="1" type="ORF">GGQ93_000236</name>
</gene>
<keyword evidence="2" id="KW-1185">Reference proteome</keyword>
<sequence>MAKKVYTPSEDLLDGLKQDVLYLLLTILAHREKQRLPNLGKMSREDLVLELALLESGTRDIIARLTALDDDGSGSRSFPNALAAMNREGLAARKAEELKAHVKAYRAAINDLKVNHRNSYISHVQEFAEVLPRVLDKPVRFEMAASLSVNVLDALMGRQVEYRFRVGSQEPELDLRARLSGP</sequence>
<accession>A0A7W9C3X2</accession>
<dbReference type="RefSeq" id="WP_054766304.1">
    <property type="nucleotide sequence ID" value="NZ_CAJFZS010000001.1"/>
</dbReference>
<comment type="caution">
    <text evidence="1">The sequence shown here is derived from an EMBL/GenBank/DDBJ whole genome shotgun (WGS) entry which is preliminary data.</text>
</comment>
<evidence type="ECO:0000313" key="2">
    <source>
        <dbReference type="Proteomes" id="UP000527324"/>
    </source>
</evidence>
<proteinExistence type="predicted"/>
<dbReference type="Proteomes" id="UP000527324">
    <property type="component" value="Unassembled WGS sequence"/>
</dbReference>
<organism evidence="1 2">
    <name type="scientific">Brevundimonas aurantiaca</name>
    <dbReference type="NCBI Taxonomy" id="74316"/>
    <lineage>
        <taxon>Bacteria</taxon>
        <taxon>Pseudomonadati</taxon>
        <taxon>Pseudomonadota</taxon>
        <taxon>Alphaproteobacteria</taxon>
        <taxon>Caulobacterales</taxon>
        <taxon>Caulobacteraceae</taxon>
        <taxon>Brevundimonas</taxon>
    </lineage>
</organism>